<comment type="caution">
    <text evidence="1">The sequence shown here is derived from an EMBL/GenBank/DDBJ whole genome shotgun (WGS) entry which is preliminary data.</text>
</comment>
<dbReference type="EMBL" id="JAEUBE010000375">
    <property type="protein sequence ID" value="KAH3663326.1"/>
    <property type="molecule type" value="Genomic_DNA"/>
</dbReference>
<keyword evidence="2" id="KW-1185">Reference proteome</keyword>
<organism evidence="1 2">
    <name type="scientific">Ogataea philodendri</name>
    <dbReference type="NCBI Taxonomy" id="1378263"/>
    <lineage>
        <taxon>Eukaryota</taxon>
        <taxon>Fungi</taxon>
        <taxon>Dikarya</taxon>
        <taxon>Ascomycota</taxon>
        <taxon>Saccharomycotina</taxon>
        <taxon>Pichiomycetes</taxon>
        <taxon>Pichiales</taxon>
        <taxon>Pichiaceae</taxon>
        <taxon>Ogataea</taxon>
    </lineage>
</organism>
<sequence>MNDCIRQVVEHSLVQQLVDLHQQLHSVHYWWIHKFEVLWSQCCVVERKYALSPIQLSIRSGECLVVDGIVNAEFASMADREFAAGFLIADDKLVNVNLHSKHQSCLCVLKNWSKQFTKLDLLLQWGLVMIHVRLVEPGAVIQIFDIEIVLQDRDQLTQLGNAVFTDDLVSE</sequence>
<reference evidence="1" key="1">
    <citation type="journal article" date="2021" name="Open Biol.">
        <title>Shared evolutionary footprints suggest mitochondrial oxidative damage underlies multiple complex I losses in fungi.</title>
        <authorList>
            <person name="Schikora-Tamarit M.A."/>
            <person name="Marcet-Houben M."/>
            <person name="Nosek J."/>
            <person name="Gabaldon T."/>
        </authorList>
    </citation>
    <scope>NUCLEOTIDE SEQUENCE</scope>
    <source>
        <strain evidence="1">CBS6075</strain>
    </source>
</reference>
<protein>
    <submittedName>
        <fullName evidence="1">Uncharacterized protein</fullName>
    </submittedName>
</protein>
<name>A0A9P8P1M4_9ASCO</name>
<proteinExistence type="predicted"/>
<dbReference type="AlphaFoldDB" id="A0A9P8P1M4"/>
<evidence type="ECO:0000313" key="2">
    <source>
        <dbReference type="Proteomes" id="UP000769157"/>
    </source>
</evidence>
<reference evidence="1" key="2">
    <citation type="submission" date="2021-01" db="EMBL/GenBank/DDBJ databases">
        <authorList>
            <person name="Schikora-Tamarit M.A."/>
        </authorList>
    </citation>
    <scope>NUCLEOTIDE SEQUENCE</scope>
    <source>
        <strain evidence="1">CBS6075</strain>
    </source>
</reference>
<accession>A0A9P8P1M4</accession>
<gene>
    <name evidence="1" type="ORF">OGAPHI_005316</name>
</gene>
<dbReference type="RefSeq" id="XP_046059749.1">
    <property type="nucleotide sequence ID" value="XM_046206487.1"/>
</dbReference>
<dbReference type="Proteomes" id="UP000769157">
    <property type="component" value="Unassembled WGS sequence"/>
</dbReference>
<dbReference type="GeneID" id="70237280"/>
<evidence type="ECO:0000313" key="1">
    <source>
        <dbReference type="EMBL" id="KAH3663326.1"/>
    </source>
</evidence>